<reference evidence="4" key="1">
    <citation type="journal article" date="2020" name="Microbiol. Resour. Announc.">
        <title>Complete Genome Sequence of Adlercreutzia sp. Strain 8CFCBH1, a Potent Producer of Equol, Isolated from Healthy Japanese Feces.</title>
        <authorList>
            <person name="Ogata Y."/>
            <person name="Sakamoto M."/>
            <person name="Ohkuma M."/>
            <person name="Hattori M."/>
            <person name="Suda W."/>
        </authorList>
    </citation>
    <scope>NUCLEOTIDE SEQUENCE [LARGE SCALE GENOMIC DNA]</scope>
    <source>
        <strain evidence="4">8CFCBH1</strain>
    </source>
</reference>
<evidence type="ECO:0000256" key="1">
    <source>
        <dbReference type="SAM" id="Phobius"/>
    </source>
</evidence>
<dbReference type="Pfam" id="PF02517">
    <property type="entry name" value="Rce1-like"/>
    <property type="match status" value="1"/>
</dbReference>
<dbReference type="GO" id="GO:0004175">
    <property type="term" value="F:endopeptidase activity"/>
    <property type="evidence" value="ECO:0007669"/>
    <property type="project" value="UniProtKB-ARBA"/>
</dbReference>
<dbReference type="Proteomes" id="UP000501727">
    <property type="component" value="Chromosome"/>
</dbReference>
<keyword evidence="1" id="KW-0472">Membrane</keyword>
<dbReference type="InterPro" id="IPR003675">
    <property type="entry name" value="Rce1/LyrA-like_dom"/>
</dbReference>
<dbReference type="KEGG" id="ahat:ADCFC_00940"/>
<evidence type="ECO:0000313" key="4">
    <source>
        <dbReference type="Proteomes" id="UP000501727"/>
    </source>
</evidence>
<name>A0A6F8SH89_9ACTN</name>
<feature type="transmembrane region" description="Helical" evidence="1">
    <location>
        <begin position="52"/>
        <end position="74"/>
    </location>
</feature>
<sequence length="228" mass="24250">MGNTKIIPCGFGPVLVLVLLAGVVGGLGQWWADGGSQAVQLARCDALLAEAWEAAVVEEVLFRGVLLWACLSWVRRRNEAYPRRAPRAHRHRFAGLRAVVDPAGFAVMASSLIFGLAHLFPEGSLMAPGADIGVAAIQGFLKVTQSTLFGAVMALLVVRSPYGSRPFPQRALSLMAPVIVHGLFDLLFWGPLLLTGGVLPSTYLTGNPADLVPLVITTVLLAWAVKSC</sequence>
<dbReference type="EMBL" id="AP022829">
    <property type="protein sequence ID" value="BCA87475.1"/>
    <property type="molecule type" value="Genomic_DNA"/>
</dbReference>
<feature type="transmembrane region" description="Helical" evidence="1">
    <location>
        <begin position="209"/>
        <end position="225"/>
    </location>
</feature>
<evidence type="ECO:0000313" key="3">
    <source>
        <dbReference type="EMBL" id="BCA87475.1"/>
    </source>
</evidence>
<feature type="transmembrane region" description="Helical" evidence="1">
    <location>
        <begin position="95"/>
        <end position="120"/>
    </location>
</feature>
<feature type="transmembrane region" description="Helical" evidence="1">
    <location>
        <begin position="132"/>
        <end position="158"/>
    </location>
</feature>
<dbReference type="GO" id="GO:0080120">
    <property type="term" value="P:CAAX-box protein maturation"/>
    <property type="evidence" value="ECO:0007669"/>
    <property type="project" value="UniProtKB-ARBA"/>
</dbReference>
<keyword evidence="1" id="KW-1133">Transmembrane helix</keyword>
<protein>
    <recommendedName>
        <fullName evidence="2">CAAX prenyl protease 2/Lysostaphin resistance protein A-like domain-containing protein</fullName>
    </recommendedName>
</protein>
<feature type="domain" description="CAAX prenyl protease 2/Lysostaphin resistance protein A-like" evidence="2">
    <location>
        <begin position="51"/>
        <end position="186"/>
    </location>
</feature>
<dbReference type="AlphaFoldDB" id="A0A6F8SH89"/>
<accession>A0A6F8SH89</accession>
<keyword evidence="4" id="KW-1185">Reference proteome</keyword>
<keyword evidence="1" id="KW-0812">Transmembrane</keyword>
<gene>
    <name evidence="3" type="ORF">ADCFC_24250</name>
</gene>
<dbReference type="RefSeq" id="WP_173111182.1">
    <property type="nucleotide sequence ID" value="NZ_AP022829.1"/>
</dbReference>
<evidence type="ECO:0000259" key="2">
    <source>
        <dbReference type="Pfam" id="PF02517"/>
    </source>
</evidence>
<feature type="transmembrane region" description="Helical" evidence="1">
    <location>
        <begin position="170"/>
        <end position="189"/>
    </location>
</feature>
<organism evidence="3 4">
    <name type="scientific">Adlercreutzia hattorii</name>
    <dbReference type="NCBI Taxonomy" id="2707299"/>
    <lineage>
        <taxon>Bacteria</taxon>
        <taxon>Bacillati</taxon>
        <taxon>Actinomycetota</taxon>
        <taxon>Coriobacteriia</taxon>
        <taxon>Eggerthellales</taxon>
        <taxon>Eggerthellaceae</taxon>
        <taxon>Adlercreutzia</taxon>
    </lineage>
</organism>
<feature type="transmembrane region" description="Helical" evidence="1">
    <location>
        <begin position="12"/>
        <end position="32"/>
    </location>
</feature>
<reference evidence="4" key="2">
    <citation type="submission" date="2020-03" db="EMBL/GenBank/DDBJ databases">
        <title>Complete Genome Sequence of Adlercreutzia sp. strain 8CFCBH1 Producing Equol, Isolated from Healthy Japanese Feces.</title>
        <authorList>
            <person name="Ogata Y."/>
            <person name="Sakamoto M."/>
            <person name="Ohkuma M."/>
            <person name="Hattori M."/>
            <person name="Suda W."/>
        </authorList>
    </citation>
    <scope>NUCLEOTIDE SEQUENCE [LARGE SCALE GENOMIC DNA]</scope>
    <source>
        <strain evidence="4">8CFCBH1</strain>
    </source>
</reference>
<proteinExistence type="predicted"/>